<dbReference type="InterPro" id="IPR038309">
    <property type="entry name" value="Rsd/AlgQ_sf"/>
</dbReference>
<comment type="similarity">
    <text evidence="3">Belongs to the Rsd/AlgQ family.</text>
</comment>
<keyword evidence="5" id="KW-1185">Reference proteome</keyword>
<evidence type="ECO:0000313" key="4">
    <source>
        <dbReference type="EMBL" id="MDR5896379.1"/>
    </source>
</evidence>
<dbReference type="InterPro" id="IPR007448">
    <property type="entry name" value="Sigma70_reg_Rsd_AlgQ"/>
</dbReference>
<evidence type="ECO:0000256" key="1">
    <source>
        <dbReference type="ARBA" id="ARBA00023015"/>
    </source>
</evidence>
<dbReference type="RefSeq" id="WP_251593951.1">
    <property type="nucleotide sequence ID" value="NZ_JAMLJI010000003.1"/>
</dbReference>
<keyword evidence="2 3" id="KW-0804">Transcription</keyword>
<evidence type="ECO:0000256" key="2">
    <source>
        <dbReference type="ARBA" id="ARBA00023163"/>
    </source>
</evidence>
<keyword evidence="1 3" id="KW-0805">Transcription regulation</keyword>
<reference evidence="4 5" key="1">
    <citation type="submission" date="2023-04" db="EMBL/GenBank/DDBJ databases">
        <title>A long-awaited taxogenomic arrangement of the family Halomonadaceae.</title>
        <authorList>
            <person name="De La Haba R."/>
            <person name="Chuvochina M."/>
            <person name="Wittouck S."/>
            <person name="Arahal D.R."/>
            <person name="Sanchez-Porro C."/>
            <person name="Hugenholtz P."/>
            <person name="Ventosa A."/>
        </authorList>
    </citation>
    <scope>NUCLEOTIDE SEQUENCE [LARGE SCALE GENOMIC DNA]</scope>
    <source>
        <strain evidence="4 5">DSM 22428</strain>
    </source>
</reference>
<dbReference type="Pfam" id="PF04353">
    <property type="entry name" value="Rsd_AlgQ"/>
    <property type="match status" value="1"/>
</dbReference>
<evidence type="ECO:0000256" key="3">
    <source>
        <dbReference type="RuleBase" id="RU004409"/>
    </source>
</evidence>
<sequence length="164" mass="18500">MLTQVARAQACWGGVHSLIDRWLGQRLSLLESFDALQSQGDSDLEHMDRMALDRFGEELTDYVSLGHFELYPKLYEECQLFGDQDGLDAGHQLLANLDPSTQLVLDFNDAYANEAAFNANQRQLPGWLARLERGLRERFELEDALIARLHAVHTQTPQDASSAP</sequence>
<dbReference type="EMBL" id="JARWAO010000005">
    <property type="protein sequence ID" value="MDR5896379.1"/>
    <property type="molecule type" value="Genomic_DNA"/>
</dbReference>
<dbReference type="Proteomes" id="UP001269375">
    <property type="component" value="Unassembled WGS sequence"/>
</dbReference>
<evidence type="ECO:0000313" key="5">
    <source>
        <dbReference type="Proteomes" id="UP001269375"/>
    </source>
</evidence>
<protein>
    <submittedName>
        <fullName evidence="4">Rsd/AlgQ family anti-sigma factor</fullName>
    </submittedName>
</protein>
<name>A0ABU1GWJ7_9GAMM</name>
<accession>A0ABU1GWJ7</accession>
<proteinExistence type="inferred from homology"/>
<organism evidence="4 5">
    <name type="scientific">Larsenimonas suaedae</name>
    <dbReference type="NCBI Taxonomy" id="1851019"/>
    <lineage>
        <taxon>Bacteria</taxon>
        <taxon>Pseudomonadati</taxon>
        <taxon>Pseudomonadota</taxon>
        <taxon>Gammaproteobacteria</taxon>
        <taxon>Oceanospirillales</taxon>
        <taxon>Halomonadaceae</taxon>
        <taxon>Larsenimonas</taxon>
    </lineage>
</organism>
<dbReference type="PIRSF" id="PIRSF016548">
    <property type="entry name" value="Rsd_AlgQ"/>
    <property type="match status" value="1"/>
</dbReference>
<dbReference type="Gene3D" id="1.20.120.1370">
    <property type="entry name" value="Regulator of RNA polymerase sigma(70) subunit, domain 4"/>
    <property type="match status" value="1"/>
</dbReference>
<comment type="caution">
    <text evidence="4">The sequence shown here is derived from an EMBL/GenBank/DDBJ whole genome shotgun (WGS) entry which is preliminary data.</text>
</comment>
<gene>
    <name evidence="4" type="ORF">QC825_09875</name>
</gene>